<sequence length="1434" mass="157140">MADETVVRGKHHKLKRIVQKKAKVGLNTSGSVSYYKKVKAALNASLNSSRVRKSLAANNRALAQSLQQVKQELRNAYNEIAHLKVENQEMTIRLMRSEQLQSGSGEQAILEQRLQSLRSLLHEMSRHLLDVGTCLNDGIDLCLLTPRTSQGSNDTLPPSCPGDLMLTESRKSNELDAAAAKDVDSVLTESGEPEITSVFSNMGYGVPSTKAVVLPDMSIIMEQSLIDVDEDANPESVQMDTVFEEVTTPATSGAKNVLTEKTKRTTDSKLPQRVLITCTSKSDLNDKPFSGKQMLVAKDNQITSSTNDKQADSAGKACRRGTFSLSSANVGRRETFVISKDALSLALEGENGEGIDSVEMPDLVSDGLFSDEDCRPTCKEGANSEGKQSTALQLIESNRAIKTVEPLNGRKMLNVTNKEMNKENSQGKAMKHFSKFKKPTAPVSQCTQKVKDSSFFITNPCALNLVHQRVTGSKDGCLDSDVDSFTTVCASSSSSSFVEEIKASNRISDKLASIISFPGDKKNASDGIQCLPSRTENQNQGISDKLEPEISDCTMYFNTDMEFTEIIPQVLSLEATPEEITEEKSAKNVSTNLETENAKKGVDDENVTQEVASKAKSGIKPSETSSNQDSIYNSRHTSRTDDKKIPVALRVSKPGQMVFAVSRKEEDGSRKAIPAKLSTKARSKSKKEIDEMKKHLSAEEPKTVFDFHDKTPQHKSDKSKAANSIFDLSVGESVPTSVPSLASVREKLKTLGRELGISVVGQDLPESTEEPLSSSTKSEQELNKKPKVTTLLGDAPEYRLPLKMDNSPYLVKNKSGGGCSRPRSCSRGRDSQSRSKSRSRSRKDKVAGKEEDVERIAGESRTAEAESSAAEIQEPSTSGSRMRGRSRSRHRKSSDQCQPAPVDTENPLEPRRSARSKNSIRKRYVEEDSTSNLDDSLNMDSAKESVKNQDRVCGGGKKHDEDSDNPIFAKNKSSKQRGRSRSRHKIEKHGIADQVHSANTMCNNSASDGDLEGREAESQACRSNKIKSQKNGDDVCDKAQSTVCAVNAGASEGTKNISAQVSTSLKDVVAGVPKMLMLVGANTKVSDGRHRSKRIRGKCKSESGEEAFESLSTDIPVLGKNTVKETKSSSAECLADQQETKNKHVFSNSGDCLSSPDGELPRQTPKERKITQQFSTSKDNLGKVVGCEKREFQNKEDYESPVPAKKNKQTLPLLNTRKQESEECMLMSAVTGNTASKKIKQGAQKFAVEVDYHQQLEEVKQKLKDLDQSTKLTLPDQLKQPCTKSSPLVLPTFHCRSTVQKSPVSKHDAGKAKLAHSLNKERSTCVSASSSTASSARTSRDRDSLQTLDSDNDSAQNGRPSRRAGSAVSYKEPPLNKKLRREDPPTSILFKNKKQQLFKSPRNHQKHFDPNQRERGIFLDLTNLSIVEAEGCAE</sequence>
<feature type="region of interest" description="Disordered" evidence="4">
    <location>
        <begin position="760"/>
        <end position="790"/>
    </location>
</feature>
<feature type="compositionally biased region" description="Basic and acidic residues" evidence="4">
    <location>
        <begin position="941"/>
        <end position="950"/>
    </location>
</feature>
<dbReference type="GO" id="GO:0005634">
    <property type="term" value="C:nucleus"/>
    <property type="evidence" value="ECO:0007669"/>
    <property type="project" value="InterPro"/>
</dbReference>
<reference evidence="6 7" key="1">
    <citation type="submission" date="2018-04" db="EMBL/GenBank/DDBJ databases">
        <title>The genome of golden apple snail Pomacea canaliculata provides insight into stress tolerance and invasive adaptation.</title>
        <authorList>
            <person name="Liu C."/>
            <person name="Liu B."/>
            <person name="Ren Y."/>
            <person name="Zhang Y."/>
            <person name="Wang H."/>
            <person name="Li S."/>
            <person name="Jiang F."/>
            <person name="Yin L."/>
            <person name="Zhang G."/>
            <person name="Qian W."/>
            <person name="Fan W."/>
        </authorList>
    </citation>
    <scope>NUCLEOTIDE SEQUENCE [LARGE SCALE GENOMIC DNA]</scope>
    <source>
        <strain evidence="6">SZHN2017</strain>
        <tissue evidence="6">Muscle</tissue>
    </source>
</reference>
<feature type="compositionally biased region" description="Low complexity" evidence="4">
    <location>
        <begin position="865"/>
        <end position="881"/>
    </location>
</feature>
<dbReference type="InterPro" id="IPR011515">
    <property type="entry name" value="Shugoshin_C"/>
</dbReference>
<feature type="compositionally biased region" description="Polar residues" evidence="4">
    <location>
        <begin position="622"/>
        <end position="635"/>
    </location>
</feature>
<protein>
    <recommendedName>
        <fullName evidence="5">Shugoshin C-terminal domain-containing protein</fullName>
    </recommendedName>
</protein>
<gene>
    <name evidence="6" type="ORF">C0Q70_08886</name>
</gene>
<feature type="region of interest" description="Disordered" evidence="4">
    <location>
        <begin position="806"/>
        <end position="993"/>
    </location>
</feature>
<evidence type="ECO:0000256" key="1">
    <source>
        <dbReference type="ARBA" id="ARBA00010845"/>
    </source>
</evidence>
<feature type="compositionally biased region" description="Basic and acidic residues" evidence="4">
    <location>
        <begin position="844"/>
        <end position="864"/>
    </location>
</feature>
<dbReference type="GO" id="GO:0045132">
    <property type="term" value="P:meiotic chromosome segregation"/>
    <property type="evidence" value="ECO:0007669"/>
    <property type="project" value="InterPro"/>
</dbReference>
<keyword evidence="3" id="KW-0175">Coiled coil</keyword>
<name>A0A2T7P899_POMCA</name>
<feature type="region of interest" description="Disordered" evidence="4">
    <location>
        <begin position="663"/>
        <end position="688"/>
    </location>
</feature>
<dbReference type="GO" id="GO:0000775">
    <property type="term" value="C:chromosome, centromeric region"/>
    <property type="evidence" value="ECO:0007669"/>
    <property type="project" value="InterPro"/>
</dbReference>
<keyword evidence="7" id="KW-1185">Reference proteome</keyword>
<feature type="domain" description="Shugoshin C-terminal" evidence="5">
    <location>
        <begin position="1358"/>
        <end position="1381"/>
    </location>
</feature>
<keyword evidence="2" id="KW-0159">Chromosome partition</keyword>
<dbReference type="Proteomes" id="UP000245119">
    <property type="component" value="Linkage Group LG5"/>
</dbReference>
<evidence type="ECO:0000256" key="3">
    <source>
        <dbReference type="SAM" id="Coils"/>
    </source>
</evidence>
<feature type="region of interest" description="Disordered" evidence="4">
    <location>
        <begin position="1298"/>
        <end position="1393"/>
    </location>
</feature>
<evidence type="ECO:0000256" key="4">
    <source>
        <dbReference type="SAM" id="MobiDB-lite"/>
    </source>
</evidence>
<feature type="compositionally biased region" description="Low complexity" evidence="4">
    <location>
        <begin position="1327"/>
        <end position="1337"/>
    </location>
</feature>
<feature type="compositionally biased region" description="Basic residues" evidence="4">
    <location>
        <begin position="913"/>
        <end position="922"/>
    </location>
</feature>
<dbReference type="EMBL" id="PZQS01000005">
    <property type="protein sequence ID" value="PVD29631.1"/>
    <property type="molecule type" value="Genomic_DNA"/>
</dbReference>
<dbReference type="Pfam" id="PF07557">
    <property type="entry name" value="Shugoshin_C"/>
    <property type="match status" value="1"/>
</dbReference>
<comment type="caution">
    <text evidence="6">The sequence shown here is derived from an EMBL/GenBank/DDBJ whole genome shotgun (WGS) entry which is preliminary data.</text>
</comment>
<comment type="similarity">
    <text evidence="1">Belongs to the shugoshin family.</text>
</comment>
<evidence type="ECO:0000313" key="6">
    <source>
        <dbReference type="EMBL" id="PVD29631.1"/>
    </source>
</evidence>
<feature type="compositionally biased region" description="Basic residues" evidence="4">
    <location>
        <begin position="882"/>
        <end position="892"/>
    </location>
</feature>
<feature type="compositionally biased region" description="Polar residues" evidence="4">
    <location>
        <begin position="1345"/>
        <end position="1359"/>
    </location>
</feature>
<feature type="compositionally biased region" description="Polar residues" evidence="4">
    <location>
        <begin position="930"/>
        <end position="939"/>
    </location>
</feature>
<evidence type="ECO:0000256" key="2">
    <source>
        <dbReference type="ARBA" id="ARBA00022829"/>
    </source>
</evidence>
<evidence type="ECO:0000313" key="7">
    <source>
        <dbReference type="Proteomes" id="UP000245119"/>
    </source>
</evidence>
<evidence type="ECO:0000259" key="5">
    <source>
        <dbReference type="Pfam" id="PF07557"/>
    </source>
</evidence>
<dbReference type="OrthoDB" id="6119299at2759"/>
<organism evidence="6 7">
    <name type="scientific">Pomacea canaliculata</name>
    <name type="common">Golden apple snail</name>
    <dbReference type="NCBI Taxonomy" id="400727"/>
    <lineage>
        <taxon>Eukaryota</taxon>
        <taxon>Metazoa</taxon>
        <taxon>Spiralia</taxon>
        <taxon>Lophotrochozoa</taxon>
        <taxon>Mollusca</taxon>
        <taxon>Gastropoda</taxon>
        <taxon>Caenogastropoda</taxon>
        <taxon>Architaenioglossa</taxon>
        <taxon>Ampullarioidea</taxon>
        <taxon>Ampullariidae</taxon>
        <taxon>Pomacea</taxon>
    </lineage>
</organism>
<feature type="compositionally biased region" description="Basic residues" evidence="4">
    <location>
        <begin position="972"/>
        <end position="987"/>
    </location>
</feature>
<feature type="region of interest" description="Disordered" evidence="4">
    <location>
        <begin position="1145"/>
        <end position="1166"/>
    </location>
</feature>
<feature type="coiled-coil region" evidence="3">
    <location>
        <begin position="52"/>
        <end position="93"/>
    </location>
</feature>
<accession>A0A2T7P899</accession>
<proteinExistence type="inferred from homology"/>
<feature type="region of interest" description="Disordered" evidence="4">
    <location>
        <begin position="581"/>
        <end position="643"/>
    </location>
</feature>